<dbReference type="Gene3D" id="3.40.50.300">
    <property type="entry name" value="P-loop containing nucleotide triphosphate hydrolases"/>
    <property type="match status" value="1"/>
</dbReference>
<dbReference type="InterPro" id="IPR056884">
    <property type="entry name" value="NPHP3-like_N"/>
</dbReference>
<dbReference type="Pfam" id="PF00023">
    <property type="entry name" value="Ank"/>
    <property type="match status" value="1"/>
</dbReference>
<feature type="compositionally biased region" description="Polar residues" evidence="3">
    <location>
        <begin position="24"/>
        <end position="37"/>
    </location>
</feature>
<feature type="repeat" description="ANK" evidence="2">
    <location>
        <begin position="1279"/>
        <end position="1311"/>
    </location>
</feature>
<dbReference type="SUPFAM" id="SSF53474">
    <property type="entry name" value="alpha/beta-Hydrolases"/>
    <property type="match status" value="1"/>
</dbReference>
<dbReference type="Gene3D" id="1.25.40.20">
    <property type="entry name" value="Ankyrin repeat-containing domain"/>
    <property type="match status" value="3"/>
</dbReference>
<dbReference type="InterPro" id="IPR029058">
    <property type="entry name" value="AB_hydrolase_fold"/>
</dbReference>
<evidence type="ECO:0000256" key="1">
    <source>
        <dbReference type="ARBA" id="ARBA00022737"/>
    </source>
</evidence>
<reference evidence="5 6" key="1">
    <citation type="journal article" date="2018" name="IMA Fungus">
        <title>IMA Genome-F 9: Draft genome sequence of Annulohypoxylon stygium, Aspergillus mulundensis, Berkeleyomyces basicola (syn. Thielaviopsis basicola), Ceratocystis smalleyi, two Cercospora beticola strains, Coleophoma cylindrospora, Fusarium fracticaudum, Phialophora cf. hyalina, and Morchella septimelata.</title>
        <authorList>
            <person name="Wingfield B.D."/>
            <person name="Bills G.F."/>
            <person name="Dong Y."/>
            <person name="Huang W."/>
            <person name="Nel W.J."/>
            <person name="Swalarsk-Parry B.S."/>
            <person name="Vaghefi N."/>
            <person name="Wilken P.M."/>
            <person name="An Z."/>
            <person name="de Beer Z.W."/>
            <person name="De Vos L."/>
            <person name="Chen L."/>
            <person name="Duong T.A."/>
            <person name="Gao Y."/>
            <person name="Hammerbacher A."/>
            <person name="Kikkert J.R."/>
            <person name="Li Y."/>
            <person name="Li H."/>
            <person name="Li K."/>
            <person name="Li Q."/>
            <person name="Liu X."/>
            <person name="Ma X."/>
            <person name="Naidoo K."/>
            <person name="Pethybridge S.J."/>
            <person name="Sun J."/>
            <person name="Steenkamp E.T."/>
            <person name="van der Nest M.A."/>
            <person name="van Wyk S."/>
            <person name="Wingfield M.J."/>
            <person name="Xiong C."/>
            <person name="Yue Q."/>
            <person name="Zhang X."/>
        </authorList>
    </citation>
    <scope>NUCLEOTIDE SEQUENCE [LARGE SCALE GENOMIC DNA]</scope>
    <source>
        <strain evidence="5 6">BP6252</strain>
    </source>
</reference>
<evidence type="ECO:0000256" key="2">
    <source>
        <dbReference type="PROSITE-ProRule" id="PRU00023"/>
    </source>
</evidence>
<feature type="domain" description="NACHT" evidence="4">
    <location>
        <begin position="477"/>
        <end position="620"/>
    </location>
</feature>
<dbReference type="OrthoDB" id="1577640at2759"/>
<dbReference type="PANTHER" id="PTHR10039">
    <property type="entry name" value="AMELOGENIN"/>
    <property type="match status" value="1"/>
</dbReference>
<accession>A0A3D8S8S5</accession>
<keyword evidence="6" id="KW-1185">Reference proteome</keyword>
<dbReference type="PANTHER" id="PTHR10039:SF16">
    <property type="entry name" value="GPI INOSITOL-DEACYLASE"/>
    <property type="match status" value="1"/>
</dbReference>
<feature type="repeat" description="ANK" evidence="2">
    <location>
        <begin position="1172"/>
        <end position="1204"/>
    </location>
</feature>
<evidence type="ECO:0000313" key="6">
    <source>
        <dbReference type="Proteomes" id="UP000256645"/>
    </source>
</evidence>
<evidence type="ECO:0000256" key="3">
    <source>
        <dbReference type="SAM" id="MobiDB-lite"/>
    </source>
</evidence>
<dbReference type="PROSITE" id="PS50297">
    <property type="entry name" value="ANK_REP_REGION"/>
    <property type="match status" value="7"/>
</dbReference>
<proteinExistence type="predicted"/>
<dbReference type="PROSITE" id="PS50837">
    <property type="entry name" value="NACHT"/>
    <property type="match status" value="1"/>
</dbReference>
<dbReference type="InterPro" id="IPR002110">
    <property type="entry name" value="Ankyrin_rpt"/>
</dbReference>
<dbReference type="PROSITE" id="PS50088">
    <property type="entry name" value="ANK_REPEAT"/>
    <property type="match status" value="8"/>
</dbReference>
<feature type="repeat" description="ANK" evidence="2">
    <location>
        <begin position="1315"/>
        <end position="1347"/>
    </location>
</feature>
<feature type="region of interest" description="Disordered" evidence="3">
    <location>
        <begin position="1"/>
        <end position="49"/>
    </location>
</feature>
<feature type="repeat" description="ANK" evidence="2">
    <location>
        <begin position="1027"/>
        <end position="1059"/>
    </location>
</feature>
<dbReference type="STRING" id="1849047.A0A3D8S8S5"/>
<dbReference type="SUPFAM" id="SSF52540">
    <property type="entry name" value="P-loop containing nucleoside triphosphate hydrolases"/>
    <property type="match status" value="1"/>
</dbReference>
<dbReference type="Proteomes" id="UP000256645">
    <property type="component" value="Unassembled WGS sequence"/>
</dbReference>
<feature type="repeat" description="ANK" evidence="2">
    <location>
        <begin position="993"/>
        <end position="1023"/>
    </location>
</feature>
<dbReference type="InterPro" id="IPR007111">
    <property type="entry name" value="NACHT_NTPase"/>
</dbReference>
<evidence type="ECO:0000259" key="4">
    <source>
        <dbReference type="PROSITE" id="PS50837"/>
    </source>
</evidence>
<name>A0A3D8S8S5_9HELO</name>
<organism evidence="5 6">
    <name type="scientific">Coleophoma cylindrospora</name>
    <dbReference type="NCBI Taxonomy" id="1849047"/>
    <lineage>
        <taxon>Eukaryota</taxon>
        <taxon>Fungi</taxon>
        <taxon>Dikarya</taxon>
        <taxon>Ascomycota</taxon>
        <taxon>Pezizomycotina</taxon>
        <taxon>Leotiomycetes</taxon>
        <taxon>Helotiales</taxon>
        <taxon>Dermateaceae</taxon>
        <taxon>Coleophoma</taxon>
    </lineage>
</organism>
<keyword evidence="1" id="KW-0677">Repeat</keyword>
<dbReference type="InterPro" id="IPR036770">
    <property type="entry name" value="Ankyrin_rpt-contain_sf"/>
</dbReference>
<dbReference type="Pfam" id="PF24883">
    <property type="entry name" value="NPHP3_N"/>
    <property type="match status" value="1"/>
</dbReference>
<dbReference type="SMART" id="SM00248">
    <property type="entry name" value="ANK"/>
    <property type="match status" value="11"/>
</dbReference>
<protein>
    <recommendedName>
        <fullName evidence="4">NACHT domain-containing protein</fullName>
    </recommendedName>
</protein>
<dbReference type="InterPro" id="IPR027417">
    <property type="entry name" value="P-loop_NTPase"/>
</dbReference>
<dbReference type="Gene3D" id="3.40.50.1820">
    <property type="entry name" value="alpha/beta hydrolase"/>
    <property type="match status" value="1"/>
</dbReference>
<feature type="repeat" description="ANK" evidence="2">
    <location>
        <begin position="1207"/>
        <end position="1239"/>
    </location>
</feature>
<feature type="repeat" description="ANK" evidence="2">
    <location>
        <begin position="1100"/>
        <end position="1129"/>
    </location>
</feature>
<comment type="caution">
    <text evidence="5">The sequence shown here is derived from an EMBL/GenBank/DDBJ whole genome shotgun (WGS) entry which is preliminary data.</text>
</comment>
<evidence type="ECO:0000313" key="5">
    <source>
        <dbReference type="EMBL" id="RDW82749.1"/>
    </source>
</evidence>
<dbReference type="SUPFAM" id="SSF48403">
    <property type="entry name" value="Ankyrin repeat"/>
    <property type="match status" value="1"/>
</dbReference>
<sequence>MARSTRVPNRSEGIPENLQLDTPPHNSAQSLESSSDQKAQHAQAKLKSPSEYAYRVSGIPLDHNIPMVKELVESKLLLHPSSNQVEVKSLAFSTDNQTKVATISFTEAPISLTRKDGETFHIPELRDPAVQDSDDLVPRPLSITVDDHFIGLTTLYCPSAEDHKFDLIAISGLGGHAFGSFKERGGSHMWLRDSLPHDIKSCRVLIYGYNTQVQGSQSFQDLEALGSTLRTSIESMNEVKPLIFIAHSLGGLIVKQALIQMGSGSDESQRIIHSTYGVLFFGVPNQGMKIESFLPIVKQQPNASLLYTLGTESQLLREQSRAFQKVFDFQDSKVFCFYETLESPTAEQKNGKLSMTGRATILVGSSSATHGRSWESQAHHIQAINRNHSDLVKFRNTDEVYSTVLAKIKSFTTEASKMRFPRRSQAEVNLERKVVNWLHPPDASSNHNRASLQHQQGTGKWFTDCSRFQEWKKNPGSFLWLYGIPGCGKTILMSKIIDQVQSHCQSNSRSAVAYYYFDFNDKEKQNVENLFRSIIVQISLQSFKIPKPLTDLYSKFYEGRNQPSCYDLSHTLSGLFKEHGQVYILLDALDECKESSELLNWIKEIFKHYLSQLHLIVASRKERDIEMTLSKYMGVDSIDIINGDVASDITAFIEHRLAEDDALKCLPDNIKANIIRVLTGDAKGMQVASSHYGTSLIESRFRWVSCQLDVLSTCKSAREVKSALESLPKTLDETYARALEKIEAANGNANLRDTTIRILQWLVYSEVPLRINEIAEIRITKPGQDAIVDVEDRPFDLDDITVHCGSLVTTQKASRRELKSDRPMTNESCKELRLAHFSVQEYLISNRIVARCPHYSISEPAAQLSIAGTCLNYLWHFKNLPYLPANTLDEFPLAGYAAQYWFEHIRKIDPKVDRQDIDQRVVCFLEHQKVYNNWIQLHNPDEPSTTPNLGYKIDHKAEPLYCTSLLGLIVPIRILLIKGADVNASLSTGPYGSALAAAAAYGDRVDVVQVLLEAGADVNASLSTGHYGSALAAAAADGGGLDVVQVLLEAGADVNASLSTSDYGSALVAAASRGGLDVVQVILEAGADVNASPSRGPYGSALAAAASRDRLDVVQVLLDAGADVNACLSTGDYGSALAAAVAAAAFGGGLDVVQVLLEAGADVNASLSTGDYGSALAAAAAYGGGLDVVQVLLEAGADVNASLSTGDYGSALAAATYEGGINIVQVLLEAGADVNASLSTGDYGSALAAAAAAYEGGINIVQVLLEAGADVNASLSTGDYGSALAAAAYEGELDIIQVLLEAGADVNAHLSTSKYGSSALKVAESRGKQEVVQLLVKAGADINAAARNQ</sequence>
<dbReference type="EMBL" id="PDLM01000003">
    <property type="protein sequence ID" value="RDW82749.1"/>
    <property type="molecule type" value="Genomic_DNA"/>
</dbReference>
<gene>
    <name evidence="5" type="ORF">BP6252_03861</name>
</gene>
<keyword evidence="2" id="KW-0040">ANK repeat</keyword>
<dbReference type="Pfam" id="PF12796">
    <property type="entry name" value="Ank_2"/>
    <property type="match status" value="3"/>
</dbReference>
<feature type="repeat" description="ANK" evidence="2">
    <location>
        <begin position="1062"/>
        <end position="1094"/>
    </location>
</feature>